<dbReference type="AlphaFoldDB" id="A0AAU4K1A2"/>
<evidence type="ECO:0000313" key="3">
    <source>
        <dbReference type="Proteomes" id="UP001432128"/>
    </source>
</evidence>
<keyword evidence="3" id="KW-1185">Reference proteome</keyword>
<dbReference type="Pfam" id="PF21043">
    <property type="entry name" value="Rv3651-like_C"/>
    <property type="match status" value="1"/>
</dbReference>
<dbReference type="Proteomes" id="UP001432128">
    <property type="component" value="Chromosome"/>
</dbReference>
<organism evidence="2 3">
    <name type="scientific">Williamsia herbipolensis</name>
    <dbReference type="NCBI Taxonomy" id="1603258"/>
    <lineage>
        <taxon>Bacteria</taxon>
        <taxon>Bacillati</taxon>
        <taxon>Actinomycetota</taxon>
        <taxon>Actinomycetes</taxon>
        <taxon>Mycobacteriales</taxon>
        <taxon>Nocardiaceae</taxon>
        <taxon>Williamsia</taxon>
    </lineage>
</organism>
<evidence type="ECO:0000313" key="2">
    <source>
        <dbReference type="EMBL" id="WUM19792.1"/>
    </source>
</evidence>
<accession>A0AAU4K1A2</accession>
<reference evidence="2 3" key="1">
    <citation type="submission" date="2022-10" db="EMBL/GenBank/DDBJ databases">
        <title>The complete genomes of actinobacterial strains from the NBC collection.</title>
        <authorList>
            <person name="Joergensen T.S."/>
            <person name="Alvarez Arevalo M."/>
            <person name="Sterndorff E.B."/>
            <person name="Faurdal D."/>
            <person name="Vuksanovic O."/>
            <person name="Mourched A.-S."/>
            <person name="Charusanti P."/>
            <person name="Shaw S."/>
            <person name="Blin K."/>
            <person name="Weber T."/>
        </authorList>
    </citation>
    <scope>NUCLEOTIDE SEQUENCE [LARGE SCALE GENOMIC DNA]</scope>
    <source>
        <strain evidence="2 3">NBC_00319</strain>
    </source>
</reference>
<proteinExistence type="predicted"/>
<protein>
    <recommendedName>
        <fullName evidence="1">Rv3651-like C-terminal domain-containing protein</fullName>
    </recommendedName>
</protein>
<sequence length="339" mass="36359">MARVEWVLADLREPGRPTVLSREGVPRARTSLSRALTDPFGARRARSVAAELDRWARAPRTEKPSAFAIEGIRCVPVPGTTADVAAAWIAAESVDTTDPPAAAAFTWDSTERRFCVPPESAALVGRRAVGENPASVLSADALRFVEVDDTIGLVQAMLVPDRGPWTGTATLRPGSSASMRVSVSLLPTGPSALSGVVFEAPTLPVTRRVESLAMSSMAQVSNIHVVVVDVAKMRVLRWLTDPPSGIAWKGRRDNRDTPHPDDVRRIFRVASDVFTGEERRAALDGIRLRRLEGGWLVVDAAGEIVDGSDPPLVIIQMVARGVSDEPDPVPPDDTGHPGL</sequence>
<gene>
    <name evidence="2" type="ORF">OG579_19180</name>
</gene>
<name>A0AAU4K1A2_9NOCA</name>
<dbReference type="EMBL" id="CP108021">
    <property type="protein sequence ID" value="WUM19792.1"/>
    <property type="molecule type" value="Genomic_DNA"/>
</dbReference>
<feature type="domain" description="Rv3651-like C-terminal" evidence="1">
    <location>
        <begin position="217"/>
        <end position="299"/>
    </location>
</feature>
<dbReference type="RefSeq" id="WP_328857241.1">
    <property type="nucleotide sequence ID" value="NZ_CP108021.1"/>
</dbReference>
<dbReference type="KEGG" id="whr:OG579_19180"/>
<dbReference type="InterPro" id="IPR048578">
    <property type="entry name" value="Rv3651-like_C"/>
</dbReference>
<evidence type="ECO:0000259" key="1">
    <source>
        <dbReference type="Pfam" id="PF21043"/>
    </source>
</evidence>